<dbReference type="AlphaFoldDB" id="A0A6M3L8E8"/>
<evidence type="ECO:0000313" key="1">
    <source>
        <dbReference type="EMBL" id="QJA82956.1"/>
    </source>
</evidence>
<dbReference type="EMBL" id="MT142500">
    <property type="protein sequence ID" value="QJA82956.1"/>
    <property type="molecule type" value="Genomic_DNA"/>
</dbReference>
<evidence type="ECO:0008006" key="3">
    <source>
        <dbReference type="Google" id="ProtNLM"/>
    </source>
</evidence>
<sequence>MNEANVKFTIDGKPSEMAMNELFNITMGGLLQGVMKCMDAVALFAVGKYMIAARGIRAAATTNVHPSKLIIRTGRLSGSITKNYRYTISALPRAEYSSFMKPSVLEELGGIQEGYRIIKGTGGKIQAKMGTNVEYGAKHEYGQGVPKRPYLQPGLDDAYGKFSGLIEEQIGILYKMTGWG</sequence>
<name>A0A6M3L8E8_9ZZZZ</name>
<accession>A0A6M3L8E8</accession>
<organism evidence="2">
    <name type="scientific">viral metagenome</name>
    <dbReference type="NCBI Taxonomy" id="1070528"/>
    <lineage>
        <taxon>unclassified sequences</taxon>
        <taxon>metagenomes</taxon>
        <taxon>organismal metagenomes</taxon>
    </lineage>
</organism>
<proteinExistence type="predicted"/>
<reference evidence="2" key="1">
    <citation type="submission" date="2020-03" db="EMBL/GenBank/DDBJ databases">
        <title>The deep terrestrial virosphere.</title>
        <authorList>
            <person name="Holmfeldt K."/>
            <person name="Nilsson E."/>
            <person name="Simone D."/>
            <person name="Lopez-Fernandez M."/>
            <person name="Wu X."/>
            <person name="de Brujin I."/>
            <person name="Lundin D."/>
            <person name="Andersson A."/>
            <person name="Bertilsson S."/>
            <person name="Dopson M."/>
        </authorList>
    </citation>
    <scope>NUCLEOTIDE SEQUENCE</scope>
    <source>
        <strain evidence="1">MM415A00329</strain>
        <strain evidence="2">MM415B02544</strain>
    </source>
</reference>
<dbReference type="EMBL" id="MT142848">
    <property type="protein sequence ID" value="QJA89485.1"/>
    <property type="molecule type" value="Genomic_DNA"/>
</dbReference>
<evidence type="ECO:0000313" key="2">
    <source>
        <dbReference type="EMBL" id="QJA89485.1"/>
    </source>
</evidence>
<gene>
    <name evidence="1" type="ORF">MM415A00329_0010</name>
    <name evidence="2" type="ORF">MM415B02544_0010</name>
</gene>
<protein>
    <recommendedName>
        <fullName evidence="3">Tail protein</fullName>
    </recommendedName>
</protein>